<evidence type="ECO:0000256" key="1">
    <source>
        <dbReference type="ARBA" id="ARBA00008591"/>
    </source>
</evidence>
<evidence type="ECO:0000313" key="2">
    <source>
        <dbReference type="EMBL" id="AIM27661.1"/>
    </source>
</evidence>
<evidence type="ECO:0000313" key="10">
    <source>
        <dbReference type="Proteomes" id="UP000061362"/>
    </source>
</evidence>
<dbReference type="PATRIC" id="fig|43687.5.peg.1651"/>
<evidence type="ECO:0000313" key="9">
    <source>
        <dbReference type="Proteomes" id="UP000056255"/>
    </source>
</evidence>
<evidence type="ECO:0000313" key="13">
    <source>
        <dbReference type="Proteomes" id="UP000068832"/>
    </source>
</evidence>
<dbReference type="AlphaFoldDB" id="A0A088E5S5"/>
<protein>
    <submittedName>
        <fullName evidence="3">Phosphate transport regulator</fullName>
    </submittedName>
</protein>
<sequence length="219" mass="25058">MIKFTINKEEILFSKTLEMTKNINEAIMRLNELVRKVIRGDREGVMSEVIRIKAIYERVAMVREEIVSMLYGEAFLPDFKESMMMLNQALYNTMKAIKDSGRAISSRKPNEGLLKALSDGLLTYLSTVIEGGEKLTEMISYMKTDMKEAIRIGKEIQLLERNGDDIKDVLIQKLYDSEGIADVISVLQFKDVIIFMDDILDYMEEATLSIETLYATLKA</sequence>
<accession>A0A088E5S5</accession>
<dbReference type="PANTHER" id="PTHR36536">
    <property type="entry name" value="UPF0111 PROTEIN HI_1603"/>
    <property type="match status" value="1"/>
</dbReference>
<evidence type="ECO:0000313" key="6">
    <source>
        <dbReference type="EMBL" id="AKV81253.1"/>
    </source>
</evidence>
<evidence type="ECO:0000313" key="7">
    <source>
        <dbReference type="EMBL" id="AKV83492.1"/>
    </source>
</evidence>
<dbReference type="Proteomes" id="UP000061362">
    <property type="component" value="Chromosome"/>
</dbReference>
<evidence type="ECO:0000313" key="8">
    <source>
        <dbReference type="Proteomes" id="UP000029084"/>
    </source>
</evidence>
<dbReference type="Proteomes" id="UP000062398">
    <property type="component" value="Chromosome"/>
</dbReference>
<organism evidence="2 8">
    <name type="scientific">Metallosphaera sedula</name>
    <dbReference type="NCBI Taxonomy" id="43687"/>
    <lineage>
        <taxon>Archaea</taxon>
        <taxon>Thermoproteota</taxon>
        <taxon>Thermoprotei</taxon>
        <taxon>Sulfolobales</taxon>
        <taxon>Sulfolobaceae</taxon>
        <taxon>Metallosphaera</taxon>
    </lineage>
</organism>
<dbReference type="Pfam" id="PF01865">
    <property type="entry name" value="PhoU_div"/>
    <property type="match status" value="1"/>
</dbReference>
<dbReference type="EMBL" id="CP012175">
    <property type="protein sequence ID" value="AKV81253.1"/>
    <property type="molecule type" value="Genomic_DNA"/>
</dbReference>
<dbReference type="EMBL" id="CP012174">
    <property type="protein sequence ID" value="AKV79008.1"/>
    <property type="molecule type" value="Genomic_DNA"/>
</dbReference>
<dbReference type="EMBL" id="CP012172">
    <property type="protein sequence ID" value="AKV74518.1"/>
    <property type="molecule type" value="Genomic_DNA"/>
</dbReference>
<evidence type="ECO:0000313" key="5">
    <source>
        <dbReference type="EMBL" id="AKV79008.1"/>
    </source>
</evidence>
<gene>
    <name evidence="2" type="ORF">HA72_1521</name>
    <name evidence="3" type="ORF">MsedA_1543</name>
    <name evidence="4" type="ORF">MsedB_1545</name>
    <name evidence="5" type="ORF">MsedC_1543</name>
    <name evidence="6" type="ORF">MsedD_1544</name>
    <name evidence="7" type="ORF">MsedE_1549</name>
</gene>
<dbReference type="Proteomes" id="UP000029084">
    <property type="component" value="Chromosome"/>
</dbReference>
<dbReference type="InterPro" id="IPR018445">
    <property type="entry name" value="Put_Phosphate_transp_reg"/>
</dbReference>
<evidence type="ECO:0000313" key="11">
    <source>
        <dbReference type="Proteomes" id="UP000062398"/>
    </source>
</evidence>
<dbReference type="EMBL" id="CP008822">
    <property type="protein sequence ID" value="AIM27661.1"/>
    <property type="molecule type" value="Genomic_DNA"/>
</dbReference>
<dbReference type="EMBL" id="CP012176">
    <property type="protein sequence ID" value="AKV83492.1"/>
    <property type="molecule type" value="Genomic_DNA"/>
</dbReference>
<evidence type="ECO:0000313" key="12">
    <source>
        <dbReference type="Proteomes" id="UP000062475"/>
    </source>
</evidence>
<dbReference type="InterPro" id="IPR038078">
    <property type="entry name" value="PhoU-like_sf"/>
</dbReference>
<dbReference type="GeneID" id="97613378"/>
<reference evidence="2 8" key="1">
    <citation type="journal article" date="2014" name="J. Bacteriol.">
        <title>Role of an Archaeal PitA Transporter in the Copper and Arsenic Resistance of Metallosphaera sedula, an Extreme Thermoacidophile.</title>
        <authorList>
            <person name="McCarthy S."/>
            <person name="Ai C."/>
            <person name="Wheaton G."/>
            <person name="Tevatia R."/>
            <person name="Eckrich V."/>
            <person name="Kelly R."/>
            <person name="Blum P."/>
        </authorList>
    </citation>
    <scope>NUCLEOTIDE SEQUENCE [LARGE SCALE GENOMIC DNA]</scope>
    <source>
        <strain evidence="2 8">CuR1</strain>
    </source>
</reference>
<dbReference type="EMBL" id="CP012173">
    <property type="protein sequence ID" value="AKV76757.1"/>
    <property type="molecule type" value="Genomic_DNA"/>
</dbReference>
<dbReference type="Proteomes" id="UP000056255">
    <property type="component" value="Chromosome"/>
</dbReference>
<dbReference type="OrthoDB" id="33385at2157"/>
<dbReference type="InterPro" id="IPR002727">
    <property type="entry name" value="DUF47"/>
</dbReference>
<proteinExistence type="inferred from homology"/>
<reference evidence="10 11" key="2">
    <citation type="journal article" date="2015" name="Genome Announc.">
        <title>Complete Genome Sequences of Evolved Arsenate-Resistant Metallosphaera sedula Strains.</title>
        <authorList>
            <person name="Ai C."/>
            <person name="McCarthy S."/>
            <person name="Schackwitz W."/>
            <person name="Martin J."/>
            <person name="Lipzen A."/>
            <person name="Blum P."/>
        </authorList>
    </citation>
    <scope>NUCLEOTIDE SEQUENCE [LARGE SCALE GENOMIC DNA]</scope>
    <source>
        <strain evidence="5 11">ARS120-1</strain>
        <strain evidence="6 10">ARS120-2</strain>
        <strain evidence="3 13">ARS50-1</strain>
        <strain evidence="4 12">ARS50-2</strain>
    </source>
</reference>
<dbReference type="Proteomes" id="UP000068832">
    <property type="component" value="Chromosome"/>
</dbReference>
<dbReference type="PANTHER" id="PTHR36536:SF3">
    <property type="entry name" value="UPF0111 PROTEIN HI_1603"/>
    <property type="match status" value="1"/>
</dbReference>
<dbReference type="RefSeq" id="WP_012021464.1">
    <property type="nucleotide sequence ID" value="NZ_AP019770.1"/>
</dbReference>
<evidence type="ECO:0000313" key="3">
    <source>
        <dbReference type="EMBL" id="AKV74518.1"/>
    </source>
</evidence>
<dbReference type="OMA" id="IWNQVIT"/>
<comment type="similarity">
    <text evidence="1">Belongs to the UPF0111 family.</text>
</comment>
<dbReference type="Gene3D" id="1.20.58.220">
    <property type="entry name" value="Phosphate transport system protein phou homolog 2, domain 2"/>
    <property type="match status" value="1"/>
</dbReference>
<evidence type="ECO:0000313" key="4">
    <source>
        <dbReference type="EMBL" id="AKV76757.1"/>
    </source>
</evidence>
<reference evidence="7 9" key="3">
    <citation type="submission" date="2015-07" db="EMBL/GenBank/DDBJ databases">
        <title>Physiological, transcriptional responses and genome re-sequencing of acid resistant extremely thermoacidophilic Metallosphaera sedula SARC-M1.</title>
        <authorList>
            <person name="Ai C."/>
            <person name="McCarthy S."/>
            <person name="Eckrich V."/>
            <person name="Rudrappa D."/>
            <person name="Qiu G."/>
            <person name="Blum P."/>
        </authorList>
    </citation>
    <scope>NUCLEOTIDE SEQUENCE [LARGE SCALE GENOMIC DNA]</scope>
    <source>
        <strain evidence="7 9">SARC-M1</strain>
    </source>
</reference>
<dbReference type="Proteomes" id="UP000062475">
    <property type="component" value="Chromosome"/>
</dbReference>
<name>A0A088E5S5_9CREN</name>